<protein>
    <recommendedName>
        <fullName evidence="2">DUF218 domain-containing protein</fullName>
    </recommendedName>
</protein>
<evidence type="ECO:0000256" key="1">
    <source>
        <dbReference type="SAM" id="Phobius"/>
    </source>
</evidence>
<dbReference type="GO" id="GO:0005886">
    <property type="term" value="C:plasma membrane"/>
    <property type="evidence" value="ECO:0007669"/>
    <property type="project" value="TreeGrafter"/>
</dbReference>
<dbReference type="PANTHER" id="PTHR30336">
    <property type="entry name" value="INNER MEMBRANE PROTEIN, PROBABLE PERMEASE"/>
    <property type="match status" value="1"/>
</dbReference>
<organism evidence="3 4">
    <name type="scientific">Candidatus Contendobacter odensis Run_B_J11</name>
    <dbReference type="NCBI Taxonomy" id="1400861"/>
    <lineage>
        <taxon>Bacteria</taxon>
        <taxon>Pseudomonadati</taxon>
        <taxon>Pseudomonadota</taxon>
        <taxon>Gammaproteobacteria</taxon>
        <taxon>Candidatus Competibacteraceae</taxon>
        <taxon>Candidatus Contendibacter</taxon>
    </lineage>
</organism>
<proteinExistence type="predicted"/>
<dbReference type="InterPro" id="IPR003848">
    <property type="entry name" value="DUF218"/>
</dbReference>
<dbReference type="CDD" id="cd06259">
    <property type="entry name" value="YdcF-like"/>
    <property type="match status" value="1"/>
</dbReference>
<keyword evidence="1" id="KW-1133">Transmembrane helix</keyword>
<dbReference type="EMBL" id="CBTK010000290">
    <property type="protein sequence ID" value="CDH47082.1"/>
    <property type="molecule type" value="Genomic_DNA"/>
</dbReference>
<keyword evidence="1" id="KW-0472">Membrane</keyword>
<dbReference type="GO" id="GO:0043164">
    <property type="term" value="P:Gram-negative-bacterium-type cell wall biogenesis"/>
    <property type="evidence" value="ECO:0007669"/>
    <property type="project" value="TreeGrafter"/>
</dbReference>
<dbReference type="PANTHER" id="PTHR30336:SF4">
    <property type="entry name" value="ENVELOPE BIOGENESIS FACTOR ELYC"/>
    <property type="match status" value="1"/>
</dbReference>
<evidence type="ECO:0000313" key="4">
    <source>
        <dbReference type="Proteomes" id="UP000019184"/>
    </source>
</evidence>
<feature type="transmembrane region" description="Helical" evidence="1">
    <location>
        <begin position="29"/>
        <end position="49"/>
    </location>
</feature>
<feature type="domain" description="DUF218" evidence="2">
    <location>
        <begin position="71"/>
        <end position="236"/>
    </location>
</feature>
<keyword evidence="1" id="KW-0812">Transmembrane</keyword>
<keyword evidence="4" id="KW-1185">Reference proteome</keyword>
<name>A0A7U7GF11_9GAMM</name>
<dbReference type="AlphaFoldDB" id="A0A7U7GF11"/>
<dbReference type="GO" id="GO:0000270">
    <property type="term" value="P:peptidoglycan metabolic process"/>
    <property type="evidence" value="ECO:0007669"/>
    <property type="project" value="TreeGrafter"/>
</dbReference>
<dbReference type="InterPro" id="IPR014729">
    <property type="entry name" value="Rossmann-like_a/b/a_fold"/>
</dbReference>
<dbReference type="InterPro" id="IPR051599">
    <property type="entry name" value="Cell_Envelope_Assoc"/>
</dbReference>
<gene>
    <name evidence="3" type="ORF">BN874_720026</name>
</gene>
<comment type="caution">
    <text evidence="3">The sequence shown here is derived from an EMBL/GenBank/DDBJ whole genome shotgun (WGS) entry which is preliminary data.</text>
</comment>
<dbReference type="Gene3D" id="3.40.50.620">
    <property type="entry name" value="HUPs"/>
    <property type="match status" value="1"/>
</dbReference>
<dbReference type="Proteomes" id="UP000019184">
    <property type="component" value="Unassembled WGS sequence"/>
</dbReference>
<feature type="transmembrane region" description="Helical" evidence="1">
    <location>
        <begin position="6"/>
        <end position="22"/>
    </location>
</feature>
<accession>A0A7U7GF11</accession>
<sequence>MLIPPGGPLLISLLGVLLLRWRPQLSQRLLVVGFLLSYGFSIPFTASLLSRPLQPYMPPTAHVLKSQQPGAIVVLGGGLYTYASEYGDGPTVHDRTLGRVRYAARLARLTGLPVLATGGRPKADEGPSEAELMKGILEGEFGIPHVLTETTSRDTWQNAVNSAALLRERHINTILLVTNAAHLPRAVAAFQAQGLVVIPAPTLFFDDQPHPFDFQSWLPSVTAIAEIHYAGYEWLGQWWYAWCYRSSD</sequence>
<evidence type="ECO:0000313" key="3">
    <source>
        <dbReference type="EMBL" id="CDH47082.1"/>
    </source>
</evidence>
<reference evidence="3 4" key="1">
    <citation type="journal article" date="2014" name="ISME J.">
        <title>Candidatus Competibacter-lineage genomes retrieved from metagenomes reveal functional metabolic diversity.</title>
        <authorList>
            <person name="McIlroy S.J."/>
            <person name="Albertsen M."/>
            <person name="Andresen E.K."/>
            <person name="Saunders A.M."/>
            <person name="Kristiansen R."/>
            <person name="Stokholm-Bjerregaard M."/>
            <person name="Nielsen K.L."/>
            <person name="Nielsen P.H."/>
        </authorList>
    </citation>
    <scope>NUCLEOTIDE SEQUENCE [LARGE SCALE GENOMIC DNA]</scope>
    <source>
        <strain evidence="3 4">Run_B_J11</strain>
    </source>
</reference>
<evidence type="ECO:0000259" key="2">
    <source>
        <dbReference type="Pfam" id="PF02698"/>
    </source>
</evidence>
<dbReference type="Pfam" id="PF02698">
    <property type="entry name" value="DUF218"/>
    <property type="match status" value="1"/>
</dbReference>